<dbReference type="RefSeq" id="WP_119431698.1">
    <property type="nucleotide sequence ID" value="NZ_QWGE01000002.1"/>
</dbReference>
<organism evidence="2 3">
    <name type="scientific">Pontibacter oryzae</name>
    <dbReference type="NCBI Taxonomy" id="2304593"/>
    <lineage>
        <taxon>Bacteria</taxon>
        <taxon>Pseudomonadati</taxon>
        <taxon>Bacteroidota</taxon>
        <taxon>Cytophagia</taxon>
        <taxon>Cytophagales</taxon>
        <taxon>Hymenobacteraceae</taxon>
        <taxon>Pontibacter</taxon>
    </lineage>
</organism>
<keyword evidence="3" id="KW-1185">Reference proteome</keyword>
<evidence type="ECO:0000313" key="3">
    <source>
        <dbReference type="Proteomes" id="UP000266005"/>
    </source>
</evidence>
<evidence type="ECO:0000313" key="2">
    <source>
        <dbReference type="EMBL" id="RIJ41954.1"/>
    </source>
</evidence>
<dbReference type="EMBL" id="QWGE01000002">
    <property type="protein sequence ID" value="RIJ41954.1"/>
    <property type="molecule type" value="Genomic_DNA"/>
</dbReference>
<dbReference type="OrthoDB" id="852555at2"/>
<protein>
    <recommendedName>
        <fullName evidence="4">Lipocalin-like domain-containing protein</fullName>
    </recommendedName>
</protein>
<evidence type="ECO:0008006" key="4">
    <source>
        <dbReference type="Google" id="ProtNLM"/>
    </source>
</evidence>
<proteinExistence type="predicted"/>
<accession>A0A399SG17</accession>
<feature type="chain" id="PRO_5017238580" description="Lipocalin-like domain-containing protein" evidence="1">
    <location>
        <begin position="24"/>
        <end position="168"/>
    </location>
</feature>
<gene>
    <name evidence="2" type="ORF">D1627_08095</name>
</gene>
<dbReference type="AlphaFoldDB" id="A0A399SG17"/>
<name>A0A399SG17_9BACT</name>
<evidence type="ECO:0000256" key="1">
    <source>
        <dbReference type="SAM" id="SignalP"/>
    </source>
</evidence>
<dbReference type="Proteomes" id="UP000266005">
    <property type="component" value="Unassembled WGS sequence"/>
</dbReference>
<dbReference type="PROSITE" id="PS51257">
    <property type="entry name" value="PROKAR_LIPOPROTEIN"/>
    <property type="match status" value="1"/>
</dbReference>
<keyword evidence="1" id="KW-0732">Signal</keyword>
<comment type="caution">
    <text evidence="2">The sequence shown here is derived from an EMBL/GenBank/DDBJ whole genome shotgun (WGS) entry which is preliminary data.</text>
</comment>
<sequence length="168" mass="18478">MQFKNYFLYFAFFLSLGFLVSCDDDSDEDAEPSKTEMLTTGKWKGDKILLNGINAASIPGIGANASSFQTLVLEFKNDNTYLATFTVEGQTETTSGNWQFNSAQTTLTLDMFGELNVKNLTDQNLDVTTTLSTESIEFIASLFDIDATLIKLITGGGAVNAEMRFVKQ</sequence>
<feature type="signal peptide" evidence="1">
    <location>
        <begin position="1"/>
        <end position="23"/>
    </location>
</feature>
<reference evidence="3" key="1">
    <citation type="submission" date="2018-08" db="EMBL/GenBank/DDBJ databases">
        <title>Mucilaginibacter sp. MYSH2.</title>
        <authorList>
            <person name="Seo T."/>
        </authorList>
    </citation>
    <scope>NUCLEOTIDE SEQUENCE [LARGE SCALE GENOMIC DNA]</scope>
    <source>
        <strain evidence="3">KIRAN</strain>
    </source>
</reference>